<feature type="compositionally biased region" description="Polar residues" evidence="5">
    <location>
        <begin position="78"/>
        <end position="92"/>
    </location>
</feature>
<keyword evidence="8" id="KW-1185">Reference proteome</keyword>
<name>A0ABQ8WS79_PENCH</name>
<evidence type="ECO:0000256" key="1">
    <source>
        <dbReference type="ARBA" id="ARBA00023015"/>
    </source>
</evidence>
<dbReference type="SUPFAM" id="SSF57701">
    <property type="entry name" value="Zn2/Cys6 DNA-binding domain"/>
    <property type="match status" value="1"/>
</dbReference>
<sequence>SAHFCTCFDQLYWDETMPGVPSNKSCERCKQKHLKCDETRPKCRRCSNAGVECPGYTQLHKFIDQGPTLRRRFAPYKGTNSNPGTASRSDNVRNGTLFSCQLVLNF</sequence>
<dbReference type="SMART" id="SM00066">
    <property type="entry name" value="GAL4"/>
    <property type="match status" value="1"/>
</dbReference>
<dbReference type="PROSITE" id="PS50048">
    <property type="entry name" value="ZN2_CY6_FUNGAL_2"/>
    <property type="match status" value="1"/>
</dbReference>
<dbReference type="EMBL" id="JAPVEB010000002">
    <property type="protein sequence ID" value="KAJ5275470.1"/>
    <property type="molecule type" value="Genomic_DNA"/>
</dbReference>
<keyword evidence="4" id="KW-0539">Nucleus</keyword>
<reference evidence="7 8" key="1">
    <citation type="journal article" date="2023" name="IMA Fungus">
        <title>Comparative genomic study of the Penicillium genus elucidates a diverse pangenome and 15 lateral gene transfer events.</title>
        <authorList>
            <person name="Petersen C."/>
            <person name="Sorensen T."/>
            <person name="Nielsen M.R."/>
            <person name="Sondergaard T.E."/>
            <person name="Sorensen J.L."/>
            <person name="Fitzpatrick D.A."/>
            <person name="Frisvad J.C."/>
            <person name="Nielsen K.L."/>
        </authorList>
    </citation>
    <scope>NUCLEOTIDE SEQUENCE [LARGE SCALE GENOMIC DNA]</scope>
    <source>
        <strain evidence="7 8">IBT 3361</strain>
    </source>
</reference>
<dbReference type="InterPro" id="IPR001138">
    <property type="entry name" value="Zn2Cys6_DnaBD"/>
</dbReference>
<feature type="non-terminal residue" evidence="7">
    <location>
        <position position="1"/>
    </location>
</feature>
<evidence type="ECO:0000259" key="6">
    <source>
        <dbReference type="PROSITE" id="PS50048"/>
    </source>
</evidence>
<evidence type="ECO:0000256" key="5">
    <source>
        <dbReference type="SAM" id="MobiDB-lite"/>
    </source>
</evidence>
<dbReference type="PANTHER" id="PTHR38111:SF6">
    <property type="entry name" value="FINGER DOMAIN PROTEIN, PUTATIVE (AFU_ORTHOLOGUE AFUA_8G01940)-RELATED"/>
    <property type="match status" value="1"/>
</dbReference>
<dbReference type="InterPro" id="IPR036864">
    <property type="entry name" value="Zn2-C6_fun-type_DNA-bd_sf"/>
</dbReference>
<gene>
    <name evidence="7" type="ORF">N7505_004015</name>
</gene>
<evidence type="ECO:0000256" key="3">
    <source>
        <dbReference type="ARBA" id="ARBA00023163"/>
    </source>
</evidence>
<protein>
    <recommendedName>
        <fullName evidence="6">Zn(2)-C6 fungal-type domain-containing protein</fullName>
    </recommendedName>
</protein>
<evidence type="ECO:0000256" key="4">
    <source>
        <dbReference type="ARBA" id="ARBA00023242"/>
    </source>
</evidence>
<dbReference type="Proteomes" id="UP001220256">
    <property type="component" value="Unassembled WGS sequence"/>
</dbReference>
<evidence type="ECO:0000313" key="7">
    <source>
        <dbReference type="EMBL" id="KAJ5275470.1"/>
    </source>
</evidence>
<dbReference type="PROSITE" id="PS00463">
    <property type="entry name" value="ZN2_CY6_FUNGAL_1"/>
    <property type="match status" value="1"/>
</dbReference>
<dbReference type="PANTHER" id="PTHR38111">
    <property type="entry name" value="ZN(2)-C6 FUNGAL-TYPE DOMAIN-CONTAINING PROTEIN-RELATED"/>
    <property type="match status" value="1"/>
</dbReference>
<proteinExistence type="predicted"/>
<evidence type="ECO:0000256" key="2">
    <source>
        <dbReference type="ARBA" id="ARBA00023125"/>
    </source>
</evidence>
<dbReference type="Pfam" id="PF00172">
    <property type="entry name" value="Zn_clus"/>
    <property type="match status" value="1"/>
</dbReference>
<comment type="caution">
    <text evidence="7">The sequence shown here is derived from an EMBL/GenBank/DDBJ whole genome shotgun (WGS) entry which is preliminary data.</text>
</comment>
<keyword evidence="2" id="KW-0238">DNA-binding</keyword>
<organism evidence="7 8">
    <name type="scientific">Penicillium chrysogenum</name>
    <name type="common">Penicillium notatum</name>
    <dbReference type="NCBI Taxonomy" id="5076"/>
    <lineage>
        <taxon>Eukaryota</taxon>
        <taxon>Fungi</taxon>
        <taxon>Dikarya</taxon>
        <taxon>Ascomycota</taxon>
        <taxon>Pezizomycotina</taxon>
        <taxon>Eurotiomycetes</taxon>
        <taxon>Eurotiomycetidae</taxon>
        <taxon>Eurotiales</taxon>
        <taxon>Aspergillaceae</taxon>
        <taxon>Penicillium</taxon>
        <taxon>Penicillium chrysogenum species complex</taxon>
    </lineage>
</organism>
<dbReference type="CDD" id="cd00067">
    <property type="entry name" value="GAL4"/>
    <property type="match status" value="1"/>
</dbReference>
<feature type="region of interest" description="Disordered" evidence="5">
    <location>
        <begin position="73"/>
        <end position="92"/>
    </location>
</feature>
<accession>A0ABQ8WS79</accession>
<keyword evidence="3" id="KW-0804">Transcription</keyword>
<dbReference type="Gene3D" id="4.10.240.10">
    <property type="entry name" value="Zn(2)-C6 fungal-type DNA-binding domain"/>
    <property type="match status" value="1"/>
</dbReference>
<evidence type="ECO:0000313" key="8">
    <source>
        <dbReference type="Proteomes" id="UP001220256"/>
    </source>
</evidence>
<feature type="domain" description="Zn(2)-C6 fungal-type" evidence="6">
    <location>
        <begin position="25"/>
        <end position="53"/>
    </location>
</feature>
<keyword evidence="1" id="KW-0805">Transcription regulation</keyword>
<dbReference type="InterPro" id="IPR053178">
    <property type="entry name" value="Osmoadaptation_assoc"/>
</dbReference>